<feature type="repeat" description="ARM" evidence="1">
    <location>
        <begin position="453"/>
        <end position="492"/>
    </location>
</feature>
<evidence type="ECO:0000256" key="1">
    <source>
        <dbReference type="PROSITE-ProRule" id="PRU00259"/>
    </source>
</evidence>
<keyword evidence="4" id="KW-1185">Reference proteome</keyword>
<dbReference type="AlphaFoldDB" id="A0A3S3PD22"/>
<protein>
    <submittedName>
        <fullName evidence="3">Vacuolar protein 8</fullName>
    </submittedName>
</protein>
<dbReference type="OrthoDB" id="7537227at2759"/>
<dbReference type="Pfam" id="PF00514">
    <property type="entry name" value="Arm"/>
    <property type="match status" value="2"/>
</dbReference>
<dbReference type="InterPro" id="IPR054296">
    <property type="entry name" value="DUF7032"/>
</dbReference>
<dbReference type="PROSITE" id="PS50176">
    <property type="entry name" value="ARM_REPEAT"/>
    <property type="match status" value="2"/>
</dbReference>
<dbReference type="InterPro" id="IPR011989">
    <property type="entry name" value="ARM-like"/>
</dbReference>
<dbReference type="InterPro" id="IPR000225">
    <property type="entry name" value="Armadillo"/>
</dbReference>
<evidence type="ECO:0000313" key="3">
    <source>
        <dbReference type="EMBL" id="RWR88088.1"/>
    </source>
</evidence>
<dbReference type="EMBL" id="QPKB01000007">
    <property type="protein sequence ID" value="RWR88088.1"/>
    <property type="molecule type" value="Genomic_DNA"/>
</dbReference>
<dbReference type="SUPFAM" id="SSF48371">
    <property type="entry name" value="ARM repeat"/>
    <property type="match status" value="1"/>
</dbReference>
<evidence type="ECO:0000313" key="4">
    <source>
        <dbReference type="Proteomes" id="UP000283530"/>
    </source>
</evidence>
<dbReference type="Gene3D" id="1.25.10.10">
    <property type="entry name" value="Leucine-rich Repeat Variant"/>
    <property type="match status" value="1"/>
</dbReference>
<accession>A0A3S3PD22</accession>
<dbReference type="PANTHER" id="PTHR46043:SF5">
    <property type="entry name" value="ARM REPEAT SUPERFAMILY PROTEIN"/>
    <property type="match status" value="1"/>
</dbReference>
<dbReference type="PANTHER" id="PTHR46043">
    <property type="entry name" value="ARM REPEAT SUPERFAMILY PROTEIN"/>
    <property type="match status" value="1"/>
</dbReference>
<dbReference type="Proteomes" id="UP000283530">
    <property type="component" value="Unassembled WGS sequence"/>
</dbReference>
<organism evidence="3 4">
    <name type="scientific">Cinnamomum micranthum f. kanehirae</name>
    <dbReference type="NCBI Taxonomy" id="337451"/>
    <lineage>
        <taxon>Eukaryota</taxon>
        <taxon>Viridiplantae</taxon>
        <taxon>Streptophyta</taxon>
        <taxon>Embryophyta</taxon>
        <taxon>Tracheophyta</taxon>
        <taxon>Spermatophyta</taxon>
        <taxon>Magnoliopsida</taxon>
        <taxon>Magnoliidae</taxon>
        <taxon>Laurales</taxon>
        <taxon>Lauraceae</taxon>
        <taxon>Cinnamomum</taxon>
    </lineage>
</organism>
<gene>
    <name evidence="3" type="ORF">CKAN_01707000</name>
</gene>
<name>A0A3S3PD22_9MAGN</name>
<dbReference type="Pfam" id="PF23005">
    <property type="entry name" value="DUF7032"/>
    <property type="match status" value="1"/>
</dbReference>
<evidence type="ECO:0000259" key="2">
    <source>
        <dbReference type="Pfam" id="PF23005"/>
    </source>
</evidence>
<feature type="repeat" description="ARM" evidence="1">
    <location>
        <begin position="281"/>
        <end position="325"/>
    </location>
</feature>
<dbReference type="SMART" id="SM00185">
    <property type="entry name" value="ARM"/>
    <property type="match status" value="6"/>
</dbReference>
<sequence>MKEERAEKEEPILLELPARESNLRRLIDLISSLISLSHSVKSFPAKWQSIRAKLEQLNSSLLSAENCSSSENSLFSDTVESICSTAIKCQDLARRCINLSYSGKLLMQSDLDVILANFDRHLYDLARIYNTGILKNSSAIVVSRPPPGAGLDDMRFYLRDLFTRLRIGDCNMKLQALIALNECLLEDDKNVRIVVETGDMVGLLVGFLEYEEVDTQEESAKAISVIAGFNSYKGILVSASAIAPLIRVLEVGSDLGKESAARALHELTENSDNVWSVSAHGGVTVLLKICSECSGSQQLISSACCILRNLSGVDEIKRFMIDEGAISTFIKLTGSKDDVLQIHGMELLQTMASGDEPVRQMVIREGGIRRLIRVLDPKSSYSSKTREVSLRVISNLCLTSNSSINVLLGSEFLNWVLFFMQNGDISIQESAAKTTFRLCGMSEESKKAMGDAGFLPELVKLLDAKSSDIQEQAGEALLNMISTPKNRKRFVQHDLNVLRLLQLLNPEDEKSGNRKLLLATLLSLTHSNTARRKIANSGYIKQLEKLAKDGNTEAKKIIKKLSENRFRSIFGGIWHA</sequence>
<feature type="domain" description="DUF7032" evidence="2">
    <location>
        <begin position="25"/>
        <end position="133"/>
    </location>
</feature>
<reference evidence="3 4" key="1">
    <citation type="journal article" date="2019" name="Nat. Plants">
        <title>Stout camphor tree genome fills gaps in understanding of flowering plant genome evolution.</title>
        <authorList>
            <person name="Chaw S.M."/>
            <person name="Liu Y.C."/>
            <person name="Wu Y.W."/>
            <person name="Wang H.Y."/>
            <person name="Lin C.I."/>
            <person name="Wu C.S."/>
            <person name="Ke H.M."/>
            <person name="Chang L.Y."/>
            <person name="Hsu C.Y."/>
            <person name="Yang H.T."/>
            <person name="Sudianto E."/>
            <person name="Hsu M.H."/>
            <person name="Wu K.P."/>
            <person name="Wang L.N."/>
            <person name="Leebens-Mack J.H."/>
            <person name="Tsai I.J."/>
        </authorList>
    </citation>
    <scope>NUCLEOTIDE SEQUENCE [LARGE SCALE GENOMIC DNA]</scope>
    <source>
        <strain evidence="4">cv. Chaw 1501</strain>
        <tissue evidence="3">Young leaves</tissue>
    </source>
</reference>
<comment type="caution">
    <text evidence="3">The sequence shown here is derived from an EMBL/GenBank/DDBJ whole genome shotgun (WGS) entry which is preliminary data.</text>
</comment>
<dbReference type="InterPro" id="IPR016024">
    <property type="entry name" value="ARM-type_fold"/>
</dbReference>
<proteinExistence type="predicted"/>